<protein>
    <submittedName>
        <fullName evidence="3">Cyclin binding protein</fullName>
    </submittedName>
</protein>
<dbReference type="VEuPathDB" id="FungiDB:CC1G_12090"/>
<name>A8N5Q8_COPC7</name>
<dbReference type="GO" id="GO:0070086">
    <property type="term" value="P:ubiquitin-dependent endocytosis"/>
    <property type="evidence" value="ECO:0007669"/>
    <property type="project" value="TreeGrafter"/>
</dbReference>
<feature type="compositionally biased region" description="Basic and acidic residues" evidence="1">
    <location>
        <begin position="428"/>
        <end position="443"/>
    </location>
</feature>
<dbReference type="OrthoDB" id="2238745at2759"/>
<dbReference type="InterPro" id="IPR050357">
    <property type="entry name" value="Arrestin_domain-protein"/>
</dbReference>
<evidence type="ECO:0000313" key="3">
    <source>
        <dbReference type="EMBL" id="EAU91611.1"/>
    </source>
</evidence>
<dbReference type="SMART" id="SM01017">
    <property type="entry name" value="Arrestin_C"/>
    <property type="match status" value="1"/>
</dbReference>
<dbReference type="STRING" id="240176.A8N5Q8"/>
<dbReference type="Proteomes" id="UP000001861">
    <property type="component" value="Unassembled WGS sequence"/>
</dbReference>
<dbReference type="InParanoid" id="A8N5Q8"/>
<feature type="compositionally biased region" description="Polar residues" evidence="1">
    <location>
        <begin position="359"/>
        <end position="368"/>
    </location>
</feature>
<dbReference type="EMBL" id="AACS02000003">
    <property type="protein sequence ID" value="EAU91611.1"/>
    <property type="molecule type" value="Genomic_DNA"/>
</dbReference>
<dbReference type="GO" id="GO:0005886">
    <property type="term" value="C:plasma membrane"/>
    <property type="evidence" value="ECO:0007669"/>
    <property type="project" value="TreeGrafter"/>
</dbReference>
<dbReference type="InterPro" id="IPR014752">
    <property type="entry name" value="Arrestin-like_C"/>
</dbReference>
<evidence type="ECO:0000313" key="4">
    <source>
        <dbReference type="Proteomes" id="UP000001861"/>
    </source>
</evidence>
<dbReference type="PANTHER" id="PTHR11188">
    <property type="entry name" value="ARRESTIN DOMAIN CONTAINING PROTEIN"/>
    <property type="match status" value="1"/>
</dbReference>
<dbReference type="GO" id="GO:0005829">
    <property type="term" value="C:cytosol"/>
    <property type="evidence" value="ECO:0007669"/>
    <property type="project" value="TreeGrafter"/>
</dbReference>
<feature type="compositionally biased region" description="Low complexity" evidence="1">
    <location>
        <begin position="335"/>
        <end position="356"/>
    </location>
</feature>
<accession>A8N5Q8</accession>
<feature type="compositionally biased region" description="Polar residues" evidence="1">
    <location>
        <begin position="154"/>
        <end position="164"/>
    </location>
</feature>
<sequence length="921" mass="102154">MTRSASLKPIKKSLSIRLSESAVYLRTDNPSGRSRRNADPGSSMLRGLLVLELAKPMKVSSIELELTATALNAWPEGTGARRIEVSEEHRAFHASTVFFRASKSAHSTRRTASVGPGIISSSFDLDNDWDAVDDEEIDDPLHPENDHVVPATNVDLNHSNSVTSHSRRPHAAHDSNNPTERRRHPNPLLARNRRVSVDSHFFQRHHVSYHDEYPHDIPIPPYSPLDPNLNSPAWVPSPLADQSSVNLVPIRDRSPSATHDPAHDLEEFRASLNTSLRNLQRDDSVPSIPDRSLSRVPSGGMDNVPEDEGIPPPSQRGSLHDSDSSLPEAGPSQIPRSPDLSLNSSSPSLSGASGEGIPANSTSANCNGSPRLPSGNFDYSTSSASGLASADGRSRRSRSRFSLSSMAGALRNAVRSPSSSRILSQAEALDRAHSRTRSIDGERSGSQAPRGRTMDRRDIPSLFIPNAGGVVSVSPSRRTSTSRSRKSRPRPSLELGRIFGAGFDTDLQPREKLQRKEEGNGWKEFKAGTYTYPISFSIPNTAPPTLHANWGSVVWRLNATVHRPGVLKQKLAISREVTVVTCPTDEDTEDTENIIVERHWEHQLQYLISISGKSFYIGGTVPVSFALLPLAKIKVYRLMVYIEERVDYYTRMHRVARNDPVQQFELLSVKHEGGKNAPHILPLESDDVDILRKSPLQALINPEDDESEVASMLMGPGPWTFHQDLKLPDSCETMRFTNKNRRANIVISHLLKVVMRVERGDDLHLDRNGKRKLFDIVVQTPIQILSCRCNPEWVSLPRYSETFNDDAPIYPTCPCQTKKMKEEQTCLSPHHHRGLLSRLHHHHHHHNSESTTQGDQHEPPPVHEPPAHLNDGSSDVSTLETSQQFERLVAGFESEFGEPPPAYTPSGTSFTPLVRARTNAI</sequence>
<dbReference type="InterPro" id="IPR011021">
    <property type="entry name" value="Arrestin-like_N"/>
</dbReference>
<dbReference type="Pfam" id="PF00339">
    <property type="entry name" value="Arrestin_N"/>
    <property type="match status" value="1"/>
</dbReference>
<dbReference type="RefSeq" id="XP_001830203.1">
    <property type="nucleotide sequence ID" value="XM_001830151.1"/>
</dbReference>
<evidence type="ECO:0000256" key="1">
    <source>
        <dbReference type="SAM" id="MobiDB-lite"/>
    </source>
</evidence>
<dbReference type="Pfam" id="PF02752">
    <property type="entry name" value="Arrestin_C"/>
    <property type="match status" value="1"/>
</dbReference>
<dbReference type="Gene3D" id="2.60.40.640">
    <property type="match status" value="1"/>
</dbReference>
<dbReference type="GeneID" id="6006640"/>
<feature type="compositionally biased region" description="Low complexity" evidence="1">
    <location>
        <begin position="380"/>
        <end position="391"/>
    </location>
</feature>
<dbReference type="eggNOG" id="KOG3780">
    <property type="taxonomic scope" value="Eukaryota"/>
</dbReference>
<dbReference type="InterPro" id="IPR011022">
    <property type="entry name" value="Arrestin_C-like"/>
</dbReference>
<gene>
    <name evidence="3" type="ORF">CC1G_12090</name>
</gene>
<feature type="domain" description="Arrestin C-terminal-like" evidence="2">
    <location>
        <begin position="600"/>
        <end position="789"/>
    </location>
</feature>
<dbReference type="PANTHER" id="PTHR11188:SF17">
    <property type="entry name" value="FI21816P1"/>
    <property type="match status" value="1"/>
</dbReference>
<dbReference type="FunCoup" id="A8N5Q8">
    <property type="interactions" value="278"/>
</dbReference>
<keyword evidence="4" id="KW-1185">Reference proteome</keyword>
<dbReference type="GO" id="GO:0030674">
    <property type="term" value="F:protein-macromolecule adaptor activity"/>
    <property type="evidence" value="ECO:0007669"/>
    <property type="project" value="TreeGrafter"/>
</dbReference>
<evidence type="ECO:0000259" key="2">
    <source>
        <dbReference type="SMART" id="SM01017"/>
    </source>
</evidence>
<reference evidence="3 4" key="1">
    <citation type="journal article" date="2010" name="Proc. Natl. Acad. Sci. U.S.A.">
        <title>Insights into evolution of multicellular fungi from the assembled chromosomes of the mushroom Coprinopsis cinerea (Coprinus cinereus).</title>
        <authorList>
            <person name="Stajich J.E."/>
            <person name="Wilke S.K."/>
            <person name="Ahren D."/>
            <person name="Au C.H."/>
            <person name="Birren B.W."/>
            <person name="Borodovsky M."/>
            <person name="Burns C."/>
            <person name="Canback B."/>
            <person name="Casselton L.A."/>
            <person name="Cheng C.K."/>
            <person name="Deng J."/>
            <person name="Dietrich F.S."/>
            <person name="Fargo D.C."/>
            <person name="Farman M.L."/>
            <person name="Gathman A.C."/>
            <person name="Goldberg J."/>
            <person name="Guigo R."/>
            <person name="Hoegger P.J."/>
            <person name="Hooker J.B."/>
            <person name="Huggins A."/>
            <person name="James T.Y."/>
            <person name="Kamada T."/>
            <person name="Kilaru S."/>
            <person name="Kodira C."/>
            <person name="Kues U."/>
            <person name="Kupfer D."/>
            <person name="Kwan H.S."/>
            <person name="Lomsadze A."/>
            <person name="Li W."/>
            <person name="Lilly W.W."/>
            <person name="Ma L.J."/>
            <person name="Mackey A.J."/>
            <person name="Manning G."/>
            <person name="Martin F."/>
            <person name="Muraguchi H."/>
            <person name="Natvig D.O."/>
            <person name="Palmerini H."/>
            <person name="Ramesh M.A."/>
            <person name="Rehmeyer C.J."/>
            <person name="Roe B.A."/>
            <person name="Shenoy N."/>
            <person name="Stanke M."/>
            <person name="Ter-Hovhannisyan V."/>
            <person name="Tunlid A."/>
            <person name="Velagapudi R."/>
            <person name="Vision T.J."/>
            <person name="Zeng Q."/>
            <person name="Zolan M.E."/>
            <person name="Pukkila P.J."/>
        </authorList>
    </citation>
    <scope>NUCLEOTIDE SEQUENCE [LARGE SCALE GENOMIC DNA]</scope>
    <source>
        <strain evidence="4">Okayama-7 / 130 / ATCC MYA-4618 / FGSC 9003</strain>
    </source>
</reference>
<feature type="region of interest" description="Disordered" evidence="1">
    <location>
        <begin position="839"/>
        <end position="881"/>
    </location>
</feature>
<organism evidence="3 4">
    <name type="scientific">Coprinopsis cinerea (strain Okayama-7 / 130 / ATCC MYA-4618 / FGSC 9003)</name>
    <name type="common">Inky cap fungus</name>
    <name type="synonym">Hormographiella aspergillata</name>
    <dbReference type="NCBI Taxonomy" id="240176"/>
    <lineage>
        <taxon>Eukaryota</taxon>
        <taxon>Fungi</taxon>
        <taxon>Dikarya</taxon>
        <taxon>Basidiomycota</taxon>
        <taxon>Agaricomycotina</taxon>
        <taxon>Agaricomycetes</taxon>
        <taxon>Agaricomycetidae</taxon>
        <taxon>Agaricales</taxon>
        <taxon>Agaricineae</taxon>
        <taxon>Psathyrellaceae</taxon>
        <taxon>Coprinopsis</taxon>
    </lineage>
</organism>
<dbReference type="OMA" id="DQTHFQR"/>
<feature type="region of interest" description="Disordered" evidence="1">
    <location>
        <begin position="133"/>
        <end position="188"/>
    </location>
</feature>
<feature type="region of interest" description="Disordered" evidence="1">
    <location>
        <begin position="278"/>
        <end position="493"/>
    </location>
</feature>
<comment type="caution">
    <text evidence="3">The sequence shown here is derived from an EMBL/GenBank/DDBJ whole genome shotgun (WGS) entry which is preliminary data.</text>
</comment>
<dbReference type="KEGG" id="cci:CC1G_12090"/>
<feature type="compositionally biased region" description="Low complexity" evidence="1">
    <location>
        <begin position="470"/>
        <end position="482"/>
    </location>
</feature>
<dbReference type="AlphaFoldDB" id="A8N5Q8"/>
<feature type="compositionally biased region" description="Polar residues" evidence="1">
    <location>
        <begin position="871"/>
        <end position="881"/>
    </location>
</feature>
<proteinExistence type="predicted"/>
<dbReference type="GO" id="GO:0031625">
    <property type="term" value="F:ubiquitin protein ligase binding"/>
    <property type="evidence" value="ECO:0007669"/>
    <property type="project" value="TreeGrafter"/>
</dbReference>